<evidence type="ECO:0000313" key="3">
    <source>
        <dbReference type="Proteomes" id="UP000076858"/>
    </source>
</evidence>
<evidence type="ECO:0000259" key="1">
    <source>
        <dbReference type="Pfam" id="PF17921"/>
    </source>
</evidence>
<keyword evidence="3" id="KW-1185">Reference proteome</keyword>
<evidence type="ECO:0000313" key="2">
    <source>
        <dbReference type="EMBL" id="KZS03145.1"/>
    </source>
</evidence>
<gene>
    <name evidence="2" type="ORF">APZ42_034207</name>
</gene>
<dbReference type="GO" id="GO:0003676">
    <property type="term" value="F:nucleic acid binding"/>
    <property type="evidence" value="ECO:0007669"/>
    <property type="project" value="InterPro"/>
</dbReference>
<dbReference type="Proteomes" id="UP000076858">
    <property type="component" value="Unassembled WGS sequence"/>
</dbReference>
<comment type="caution">
    <text evidence="2">The sequence shown here is derived from an EMBL/GenBank/DDBJ whole genome shotgun (WGS) entry which is preliminary data.</text>
</comment>
<name>A0A164KCD5_9CRUS</name>
<organism evidence="2 3">
    <name type="scientific">Daphnia magna</name>
    <dbReference type="NCBI Taxonomy" id="35525"/>
    <lineage>
        <taxon>Eukaryota</taxon>
        <taxon>Metazoa</taxon>
        <taxon>Ecdysozoa</taxon>
        <taxon>Arthropoda</taxon>
        <taxon>Crustacea</taxon>
        <taxon>Branchiopoda</taxon>
        <taxon>Diplostraca</taxon>
        <taxon>Cladocera</taxon>
        <taxon>Anomopoda</taxon>
        <taxon>Daphniidae</taxon>
        <taxon>Daphnia</taxon>
    </lineage>
</organism>
<dbReference type="Gene3D" id="3.30.420.10">
    <property type="entry name" value="Ribonuclease H-like superfamily/Ribonuclease H"/>
    <property type="match status" value="1"/>
</dbReference>
<dbReference type="EMBL" id="LRGB01003337">
    <property type="protein sequence ID" value="KZS03145.1"/>
    <property type="molecule type" value="Genomic_DNA"/>
</dbReference>
<dbReference type="PANTHER" id="PTHR47266">
    <property type="entry name" value="ENDONUCLEASE-RELATED"/>
    <property type="match status" value="1"/>
</dbReference>
<dbReference type="Gene3D" id="1.10.340.70">
    <property type="match status" value="1"/>
</dbReference>
<dbReference type="InterPro" id="IPR036397">
    <property type="entry name" value="RNaseH_sf"/>
</dbReference>
<dbReference type="InterPro" id="IPR012337">
    <property type="entry name" value="RNaseH-like_sf"/>
</dbReference>
<protein>
    <recommendedName>
        <fullName evidence="1">Integrase zinc-binding domain-containing protein</fullName>
    </recommendedName>
</protein>
<sequence>MSPGAFIFKKGPNSTGLTVVPVKFQEEIILRYHGHKLAGHLGMAKTTSQIKTRSYLPKMTRYIRTYNTNGLICAKRKTHGSCKALLKMIPVSDLIWKRVAMDIMGPLPESDNQKKCILVIMGYSTRLVIATAMKDMTANTVMRKFIKHVVLTEILSDQDRAVEKFNKTLGGMLTAHVFEEPQKWDL</sequence>
<proteinExistence type="predicted"/>
<accession>A0A164KCD5</accession>
<dbReference type="Pfam" id="PF17921">
    <property type="entry name" value="Integrase_H2C2"/>
    <property type="match status" value="1"/>
</dbReference>
<dbReference type="InterPro" id="IPR041588">
    <property type="entry name" value="Integrase_H2C2"/>
</dbReference>
<dbReference type="AlphaFoldDB" id="A0A164KCD5"/>
<feature type="domain" description="Integrase zinc-binding" evidence="1">
    <location>
        <begin position="20"/>
        <end position="78"/>
    </location>
</feature>
<dbReference type="STRING" id="35525.A0A164KCD5"/>
<dbReference type="InterPro" id="IPR052160">
    <property type="entry name" value="Gypsy_RT_Integrase-like"/>
</dbReference>
<reference evidence="2 3" key="1">
    <citation type="submission" date="2016-03" db="EMBL/GenBank/DDBJ databases">
        <title>EvidentialGene: Evidence-directed Construction of Genes on Genomes.</title>
        <authorList>
            <person name="Gilbert D.G."/>
            <person name="Choi J.-H."/>
            <person name="Mockaitis K."/>
            <person name="Colbourne J."/>
            <person name="Pfrender M."/>
        </authorList>
    </citation>
    <scope>NUCLEOTIDE SEQUENCE [LARGE SCALE GENOMIC DNA]</scope>
    <source>
        <strain evidence="2 3">Xinb3</strain>
        <tissue evidence="2">Complete organism</tissue>
    </source>
</reference>
<dbReference type="SUPFAM" id="SSF53098">
    <property type="entry name" value="Ribonuclease H-like"/>
    <property type="match status" value="1"/>
</dbReference>